<dbReference type="GO" id="GO:0006368">
    <property type="term" value="P:transcription elongation by RNA polymerase II"/>
    <property type="evidence" value="ECO:0007669"/>
    <property type="project" value="TreeGrafter"/>
</dbReference>
<evidence type="ECO:0000259" key="10">
    <source>
        <dbReference type="PROSITE" id="PS50014"/>
    </source>
</evidence>
<evidence type="ECO:0000256" key="7">
    <source>
        <dbReference type="ARBA" id="ARBA00023242"/>
    </source>
</evidence>
<dbReference type="Proteomes" id="UP000183365">
    <property type="component" value="Unassembled WGS sequence"/>
</dbReference>
<keyword evidence="4" id="KW-0805">Transcription regulation</keyword>
<evidence type="ECO:0000256" key="6">
    <source>
        <dbReference type="ARBA" id="ARBA00023163"/>
    </source>
</evidence>
<keyword evidence="6" id="KW-0804">Transcription</keyword>
<dbReference type="SUPFAM" id="SSF47370">
    <property type="entry name" value="Bromodomain"/>
    <property type="match status" value="2"/>
</dbReference>
<dbReference type="GO" id="GO:0003682">
    <property type="term" value="F:chromatin binding"/>
    <property type="evidence" value="ECO:0007669"/>
    <property type="project" value="TreeGrafter"/>
</dbReference>
<dbReference type="InterPro" id="IPR036427">
    <property type="entry name" value="Bromodomain-like_sf"/>
</dbReference>
<accession>A0A1L0CGI8</accession>
<dbReference type="Gene3D" id="1.20.920.10">
    <property type="entry name" value="Bromodomain-like"/>
    <property type="match status" value="2"/>
</dbReference>
<sequence>MPPKKRSRGRPRKYPLKIEGQDDLSKNDFIDSVNEHHSLEAQPKKRGRKRKIQDPNFEFEEKDESSNGYVSGKMPKKEFSDSYDDKINKKEPVDPDFPLWKEGNIEKEYVNDFDAKVQAIVSKYIWNRGEKNIFFKDFSRYPSRKFFSEYFQKIPIGNCISLSDIQKRSYTFSSDSEETSEIHDYQKLLLDIDLLYKNCSYFNEPHALIVKAAYQLVFLIKLDLLSMKNEFRNYALNEEIIEKINSTIMVKLESITEKATIIHLKEAGINVPELTREADDELHIIIPFLDLVSESDFPDYYEVIHHPISFNMIKSNLNNGFYKSFFEFYRDLEIMFMNCKTYNSSETELYGDACNLLALVRCLFDQCITQIDNLNVDKMFETIPNTDVIVYKGESEIDDIERSLIGKKDVHELNSEQIELIKFGGKPKLYKEYPDNYVFNNEISLDNENNKVKEKEDIFYNKNDDLIANLFGSQADKETQETSSYKELKLTFFQDSRFPDKNVTNIASESFSEIYCDPIKMKTTILKGKDYDQLNQFVIKNEGFSKEHFYSIKNPLYGNKNFYTQIQLNLIDLDVPYTDDAETPPFSYKCQVFFNHVKGGSPIVITPKKLQEKNSLRCIYNVKLSEKRSLVSIEIQRENKGEIDLRETVNLWFNV</sequence>
<feature type="compositionally biased region" description="Basic residues" evidence="9">
    <location>
        <begin position="1"/>
        <end position="15"/>
    </location>
</feature>
<feature type="domain" description="Bromo" evidence="10">
    <location>
        <begin position="280"/>
        <end position="350"/>
    </location>
</feature>
<dbReference type="Pfam" id="PF00439">
    <property type="entry name" value="Bromodomain"/>
    <property type="match status" value="2"/>
</dbReference>
<evidence type="ECO:0000256" key="1">
    <source>
        <dbReference type="ARBA" id="ARBA00004123"/>
    </source>
</evidence>
<evidence type="ECO:0000256" key="9">
    <source>
        <dbReference type="SAM" id="MobiDB-lite"/>
    </source>
</evidence>
<dbReference type="GO" id="GO:0006338">
    <property type="term" value="P:chromatin remodeling"/>
    <property type="evidence" value="ECO:0007669"/>
    <property type="project" value="InterPro"/>
</dbReference>
<dbReference type="PANTHER" id="PTHR16062">
    <property type="entry name" value="SWI/SNF-RELATED"/>
    <property type="match status" value="1"/>
</dbReference>
<evidence type="ECO:0000256" key="4">
    <source>
        <dbReference type="ARBA" id="ARBA00023015"/>
    </source>
</evidence>
<dbReference type="OrthoDB" id="3971902at2759"/>
<organism evidence="11 12">
    <name type="scientific">Hanseniaspora guilliermondii</name>
    <dbReference type="NCBI Taxonomy" id="56406"/>
    <lineage>
        <taxon>Eukaryota</taxon>
        <taxon>Fungi</taxon>
        <taxon>Dikarya</taxon>
        <taxon>Ascomycota</taxon>
        <taxon>Saccharomycotina</taxon>
        <taxon>Saccharomycetes</taxon>
        <taxon>Saccharomycodales</taxon>
        <taxon>Saccharomycodaceae</taxon>
        <taxon>Hanseniaspora</taxon>
    </lineage>
</organism>
<keyword evidence="3" id="KW-0156">Chromatin regulator</keyword>
<dbReference type="SMART" id="SM00297">
    <property type="entry name" value="BROMO"/>
    <property type="match status" value="1"/>
</dbReference>
<feature type="region of interest" description="Disordered" evidence="9">
    <location>
        <begin position="1"/>
        <end position="87"/>
    </location>
</feature>
<dbReference type="AlphaFoldDB" id="A0A1L0CGI8"/>
<dbReference type="GO" id="GO:0016586">
    <property type="term" value="C:RSC-type complex"/>
    <property type="evidence" value="ECO:0007669"/>
    <property type="project" value="InterPro"/>
</dbReference>
<protein>
    <recommendedName>
        <fullName evidence="10">Bromo domain-containing protein</fullName>
    </recommendedName>
</protein>
<dbReference type="CDD" id="cd04369">
    <property type="entry name" value="Bromodomain"/>
    <property type="match status" value="1"/>
</dbReference>
<keyword evidence="7" id="KW-0539">Nucleus</keyword>
<dbReference type="PROSITE" id="PS50014">
    <property type="entry name" value="BROMODOMAIN_2"/>
    <property type="match status" value="1"/>
</dbReference>
<keyword evidence="5 8" id="KW-0103">Bromodomain</keyword>
<dbReference type="EMBL" id="FQNF01000001">
    <property type="protein sequence ID" value="SGZ37869.1"/>
    <property type="molecule type" value="Genomic_DNA"/>
</dbReference>
<dbReference type="InterPro" id="IPR037382">
    <property type="entry name" value="Rsc/polybromo"/>
</dbReference>
<evidence type="ECO:0000256" key="8">
    <source>
        <dbReference type="PROSITE-ProRule" id="PRU00035"/>
    </source>
</evidence>
<dbReference type="VEuPathDB" id="FungiDB:HGUI_00069"/>
<reference evidence="12" key="1">
    <citation type="submission" date="2016-11" db="EMBL/GenBank/DDBJ databases">
        <authorList>
            <person name="Guldener U."/>
        </authorList>
    </citation>
    <scope>NUCLEOTIDE SEQUENCE [LARGE SCALE GENOMIC DNA]</scope>
</reference>
<evidence type="ECO:0000256" key="5">
    <source>
        <dbReference type="ARBA" id="ARBA00023117"/>
    </source>
</evidence>
<dbReference type="PANTHER" id="PTHR16062:SF13">
    <property type="entry name" value="CHROMATIN STRUCTURE-REMODELING COMPLEX SUBUNIT RSC4"/>
    <property type="match status" value="1"/>
</dbReference>
<proteinExistence type="predicted"/>
<keyword evidence="2" id="KW-0677">Repeat</keyword>
<evidence type="ECO:0000313" key="11">
    <source>
        <dbReference type="EMBL" id="SGZ37869.1"/>
    </source>
</evidence>
<feature type="compositionally biased region" description="Basic and acidic residues" evidence="9">
    <location>
        <begin position="19"/>
        <end position="43"/>
    </location>
</feature>
<evidence type="ECO:0000256" key="3">
    <source>
        <dbReference type="ARBA" id="ARBA00022853"/>
    </source>
</evidence>
<dbReference type="InterPro" id="IPR001487">
    <property type="entry name" value="Bromodomain"/>
</dbReference>
<gene>
    <name evidence="11" type="ORF">HGUI_00069</name>
</gene>
<dbReference type="PRINTS" id="PR00503">
    <property type="entry name" value="BROMODOMAIN"/>
</dbReference>
<comment type="subcellular location">
    <subcellularLocation>
        <location evidence="1">Nucleus</location>
    </subcellularLocation>
</comment>
<name>A0A1L0CGI8_9ASCO</name>
<feature type="compositionally biased region" description="Basic and acidic residues" evidence="9">
    <location>
        <begin position="75"/>
        <end position="87"/>
    </location>
</feature>
<evidence type="ECO:0000256" key="2">
    <source>
        <dbReference type="ARBA" id="ARBA00022737"/>
    </source>
</evidence>
<keyword evidence="12" id="KW-1185">Reference proteome</keyword>
<evidence type="ECO:0000313" key="12">
    <source>
        <dbReference type="Proteomes" id="UP000183365"/>
    </source>
</evidence>